<proteinExistence type="predicted"/>
<organism evidence="1 2">
    <name type="scientific">Paucihalobacter ruber</name>
    <dbReference type="NCBI Taxonomy" id="2567861"/>
    <lineage>
        <taxon>Bacteria</taxon>
        <taxon>Pseudomonadati</taxon>
        <taxon>Bacteroidota</taxon>
        <taxon>Flavobacteriia</taxon>
        <taxon>Flavobacteriales</taxon>
        <taxon>Flavobacteriaceae</taxon>
        <taxon>Paucihalobacter</taxon>
    </lineage>
</organism>
<dbReference type="EMBL" id="VHIQ01000004">
    <property type="protein sequence ID" value="TPV33411.1"/>
    <property type="molecule type" value="Genomic_DNA"/>
</dbReference>
<dbReference type="RefSeq" id="WP_140990373.1">
    <property type="nucleotide sequence ID" value="NZ_VHIQ01000004.1"/>
</dbReference>
<dbReference type="OrthoDB" id="1139121at2"/>
<evidence type="ECO:0000313" key="2">
    <source>
        <dbReference type="Proteomes" id="UP000317332"/>
    </source>
</evidence>
<gene>
    <name evidence="1" type="ORF">FJ651_10005</name>
</gene>
<keyword evidence="2" id="KW-1185">Reference proteome</keyword>
<sequence length="146" mass="17399">MTPTDYYPKLMKWLSPDDLNDICKTWLSELQFIKDEQRFFQEVIRDHNRELTTKSNYAHSKELLEQLAKSSAKTFQLIRTVEHQLRDLEILVDGVDQLKEEQNFKRCQAGLHDEMDTHKNAFKNLKRELFKHIAHILKIEKSVSKV</sequence>
<name>A0A506PHX3_9FLAO</name>
<reference evidence="1 2" key="1">
    <citation type="submission" date="2019-06" db="EMBL/GenBank/DDBJ databases">
        <title>Flavobacteriaceae Paucihalobacterium erythroidium CWB-1, complete genome.</title>
        <authorList>
            <person name="Wu S."/>
        </authorList>
    </citation>
    <scope>NUCLEOTIDE SEQUENCE [LARGE SCALE GENOMIC DNA]</scope>
    <source>
        <strain evidence="1 2">CWB-1</strain>
    </source>
</reference>
<dbReference type="Proteomes" id="UP000317332">
    <property type="component" value="Unassembled WGS sequence"/>
</dbReference>
<comment type="caution">
    <text evidence="1">The sequence shown here is derived from an EMBL/GenBank/DDBJ whole genome shotgun (WGS) entry which is preliminary data.</text>
</comment>
<accession>A0A506PHX3</accession>
<evidence type="ECO:0000313" key="1">
    <source>
        <dbReference type="EMBL" id="TPV33411.1"/>
    </source>
</evidence>
<dbReference type="AlphaFoldDB" id="A0A506PHX3"/>
<protein>
    <submittedName>
        <fullName evidence="1">Uncharacterized protein</fullName>
    </submittedName>
</protein>